<proteinExistence type="predicted"/>
<evidence type="ECO:0000313" key="1">
    <source>
        <dbReference type="EMBL" id="KAK3683913.1"/>
    </source>
</evidence>
<comment type="caution">
    <text evidence="1">The sequence shown here is derived from an EMBL/GenBank/DDBJ whole genome shotgun (WGS) entry which is preliminary data.</text>
</comment>
<gene>
    <name evidence="1" type="ORF">B0T22DRAFT_520321</name>
</gene>
<sequence length="112" mass="12950">MERRRLLLRKMACLLSLQVRHAAGSRFHHGISPGRSRKAAVLDHAWHDAHPADVHHHPSGSPASLGLIKRIITAWVKTTYFDQGPRQNATYCLPTYLGRHWWMEWGHQKFNL</sequence>
<keyword evidence="2" id="KW-1185">Reference proteome</keyword>
<accession>A0AAE0X394</accession>
<evidence type="ECO:0000313" key="2">
    <source>
        <dbReference type="Proteomes" id="UP001270362"/>
    </source>
</evidence>
<dbReference type="AlphaFoldDB" id="A0AAE0X394"/>
<dbReference type="Proteomes" id="UP001270362">
    <property type="component" value="Unassembled WGS sequence"/>
</dbReference>
<name>A0AAE0X394_9PEZI</name>
<protein>
    <submittedName>
        <fullName evidence="1">Uncharacterized protein</fullName>
    </submittedName>
</protein>
<reference evidence="1" key="2">
    <citation type="submission" date="2023-06" db="EMBL/GenBank/DDBJ databases">
        <authorList>
            <consortium name="Lawrence Berkeley National Laboratory"/>
            <person name="Haridas S."/>
            <person name="Hensen N."/>
            <person name="Bonometti L."/>
            <person name="Westerberg I."/>
            <person name="Brannstrom I.O."/>
            <person name="Guillou S."/>
            <person name="Cros-Aarteil S."/>
            <person name="Calhoun S."/>
            <person name="Kuo A."/>
            <person name="Mondo S."/>
            <person name="Pangilinan J."/>
            <person name="Riley R."/>
            <person name="Labutti K."/>
            <person name="Andreopoulos B."/>
            <person name="Lipzen A."/>
            <person name="Chen C."/>
            <person name="Yanf M."/>
            <person name="Daum C."/>
            <person name="Ng V."/>
            <person name="Clum A."/>
            <person name="Steindorff A."/>
            <person name="Ohm R."/>
            <person name="Martin F."/>
            <person name="Silar P."/>
            <person name="Natvig D."/>
            <person name="Lalanne C."/>
            <person name="Gautier V."/>
            <person name="Ament-Velasquez S.L."/>
            <person name="Kruys A."/>
            <person name="Hutchinson M.I."/>
            <person name="Powell A.J."/>
            <person name="Barry K."/>
            <person name="Miller A.N."/>
            <person name="Grigoriev I.V."/>
            <person name="Debuchy R."/>
            <person name="Gladieux P."/>
            <person name="Thoren M.H."/>
            <person name="Johannesson H."/>
        </authorList>
    </citation>
    <scope>NUCLEOTIDE SEQUENCE</scope>
    <source>
        <strain evidence="1">CBS 314.62</strain>
    </source>
</reference>
<organism evidence="1 2">
    <name type="scientific">Podospora appendiculata</name>
    <dbReference type="NCBI Taxonomy" id="314037"/>
    <lineage>
        <taxon>Eukaryota</taxon>
        <taxon>Fungi</taxon>
        <taxon>Dikarya</taxon>
        <taxon>Ascomycota</taxon>
        <taxon>Pezizomycotina</taxon>
        <taxon>Sordariomycetes</taxon>
        <taxon>Sordariomycetidae</taxon>
        <taxon>Sordariales</taxon>
        <taxon>Podosporaceae</taxon>
        <taxon>Podospora</taxon>
    </lineage>
</organism>
<dbReference type="EMBL" id="JAULSO010000004">
    <property type="protein sequence ID" value="KAK3683913.1"/>
    <property type="molecule type" value="Genomic_DNA"/>
</dbReference>
<reference evidence="1" key="1">
    <citation type="journal article" date="2023" name="Mol. Phylogenet. Evol.">
        <title>Genome-scale phylogeny and comparative genomics of the fungal order Sordariales.</title>
        <authorList>
            <person name="Hensen N."/>
            <person name="Bonometti L."/>
            <person name="Westerberg I."/>
            <person name="Brannstrom I.O."/>
            <person name="Guillou S."/>
            <person name="Cros-Aarteil S."/>
            <person name="Calhoun S."/>
            <person name="Haridas S."/>
            <person name="Kuo A."/>
            <person name="Mondo S."/>
            <person name="Pangilinan J."/>
            <person name="Riley R."/>
            <person name="LaButti K."/>
            <person name="Andreopoulos B."/>
            <person name="Lipzen A."/>
            <person name="Chen C."/>
            <person name="Yan M."/>
            <person name="Daum C."/>
            <person name="Ng V."/>
            <person name="Clum A."/>
            <person name="Steindorff A."/>
            <person name="Ohm R.A."/>
            <person name="Martin F."/>
            <person name="Silar P."/>
            <person name="Natvig D.O."/>
            <person name="Lalanne C."/>
            <person name="Gautier V."/>
            <person name="Ament-Velasquez S.L."/>
            <person name="Kruys A."/>
            <person name="Hutchinson M.I."/>
            <person name="Powell A.J."/>
            <person name="Barry K."/>
            <person name="Miller A.N."/>
            <person name="Grigoriev I.V."/>
            <person name="Debuchy R."/>
            <person name="Gladieux P."/>
            <person name="Hiltunen Thoren M."/>
            <person name="Johannesson H."/>
        </authorList>
    </citation>
    <scope>NUCLEOTIDE SEQUENCE</scope>
    <source>
        <strain evidence="1">CBS 314.62</strain>
    </source>
</reference>